<comment type="caution">
    <text evidence="17">The sequence shown here is derived from an EMBL/GenBank/DDBJ whole genome shotgun (WGS) entry which is preliminary data.</text>
</comment>
<feature type="domain" description="Penicillin-binding protein dimerisation" evidence="16">
    <location>
        <begin position="51"/>
        <end position="219"/>
    </location>
</feature>
<dbReference type="NCBIfam" id="TIGR03423">
    <property type="entry name" value="pbp2_mrdA"/>
    <property type="match status" value="1"/>
</dbReference>
<evidence type="ECO:0000256" key="1">
    <source>
        <dbReference type="ARBA" id="ARBA00004167"/>
    </source>
</evidence>
<reference evidence="18" key="1">
    <citation type="submission" date="2018-11" db="EMBL/GenBank/DDBJ databases">
        <title>Chitinophaga lutea sp.nov., isolate from arsenic contaminated soil.</title>
        <authorList>
            <person name="Zong Y."/>
        </authorList>
    </citation>
    <scope>NUCLEOTIDE SEQUENCE [LARGE SCALE GENOMIC DNA]</scope>
    <source>
        <strain evidence="18">YLT18</strain>
    </source>
</reference>
<keyword evidence="3" id="KW-1003">Cell membrane</keyword>
<dbReference type="Pfam" id="PF03717">
    <property type="entry name" value="PBP_dimer"/>
    <property type="match status" value="1"/>
</dbReference>
<dbReference type="InterPro" id="IPR001460">
    <property type="entry name" value="PCN-bd_Tpept"/>
</dbReference>
<keyword evidence="4" id="KW-0997">Cell inner membrane</keyword>
<dbReference type="RefSeq" id="WP_120518668.1">
    <property type="nucleotide sequence ID" value="NZ_QXZY01000014.1"/>
</dbReference>
<keyword evidence="9" id="KW-0133">Cell shape</keyword>
<name>A0A3N4M620_9BACT</name>
<dbReference type="AlphaFoldDB" id="A0A3N4M620"/>
<dbReference type="Proteomes" id="UP000279089">
    <property type="component" value="Unassembled WGS sequence"/>
</dbReference>
<dbReference type="SUPFAM" id="SSF56601">
    <property type="entry name" value="beta-lactamase/transpeptidase-like"/>
    <property type="match status" value="1"/>
</dbReference>
<dbReference type="GO" id="GO:0071555">
    <property type="term" value="P:cell wall organization"/>
    <property type="evidence" value="ECO:0007669"/>
    <property type="project" value="UniProtKB-KW"/>
</dbReference>
<dbReference type="PANTHER" id="PTHR30627">
    <property type="entry name" value="PEPTIDOGLYCAN D,D-TRANSPEPTIDASE"/>
    <property type="match status" value="1"/>
</dbReference>
<sequence length="654" mass="71949">MSVFNQPRKRVIQLICLSMVTLIVVRLFYLQVVETKYSKLADANAHLRKVIYPSRGIIYDRKGRSVMRNEALYDLMVTPRSVKNIDTGYLCEVLGIDKEEFIKRIANARMKEGPVRPSVFASLLTPEVYGKLQESMYMFQPGFELVLRPVRSYPYGVGANVFGYISEITPGMLNDSSGKYSAYQQGDYIGMTGLERTYENILMGQRGIQYLVKDNLNRPQGPLENGEFDTAAIAGKNLRLAMDIELQLLGEKMMKGKVGSIVAIDPQTGGILAMVSGPTFDPNLLSGSYRAKNLGRLLTDTVSPMFNRAISASYPPGSTFKPITGLIALDEGTVGPEFGFDCRGGYGNCGRFSKCLHSNVGHASNMRNALANSCNAYFMHLYRLCVDNKKWGNTGAGQAKFVSYLNDMGLGRRLGVDIPNEKSGDVPDTARMNRRYSGLWNSCSEMYVGMGQGLLGLTPLQMANAMCIIANRGFYFVPHFVESIDDDHSGMLKKYKEKHRVANISDDAFSSVVLGLEDVVTKGTAKGVQIEGVAVCGKTGTAENKARINGQTVQLKDHSLFVGFAPKDNPKIVIAVIVENSGFSTTYAVPIASILMEKYLTDSISPKRRLALDKMIEANTISPEMKAKSKLDSLNSVSYMALAGDELLRKIIAK</sequence>
<keyword evidence="12 14" id="KW-0472">Membrane</keyword>
<evidence type="ECO:0000256" key="5">
    <source>
        <dbReference type="ARBA" id="ARBA00022645"/>
    </source>
</evidence>
<evidence type="ECO:0000313" key="17">
    <source>
        <dbReference type="EMBL" id="RPD38784.1"/>
    </source>
</evidence>
<dbReference type="InterPro" id="IPR012338">
    <property type="entry name" value="Beta-lactam/transpept-like"/>
</dbReference>
<evidence type="ECO:0000256" key="2">
    <source>
        <dbReference type="ARBA" id="ARBA00004236"/>
    </source>
</evidence>
<dbReference type="Gene3D" id="3.30.1390.30">
    <property type="entry name" value="Penicillin-binding protein 2a, domain 3"/>
    <property type="match status" value="1"/>
</dbReference>
<organism evidence="17 18">
    <name type="scientific">Chitinophaga barathri</name>
    <dbReference type="NCBI Taxonomy" id="1647451"/>
    <lineage>
        <taxon>Bacteria</taxon>
        <taxon>Pseudomonadati</taxon>
        <taxon>Bacteroidota</taxon>
        <taxon>Chitinophagia</taxon>
        <taxon>Chitinophagales</taxon>
        <taxon>Chitinophagaceae</taxon>
        <taxon>Chitinophaga</taxon>
    </lineage>
</organism>
<evidence type="ECO:0000256" key="3">
    <source>
        <dbReference type="ARBA" id="ARBA00022475"/>
    </source>
</evidence>
<dbReference type="Gene3D" id="3.40.710.10">
    <property type="entry name" value="DD-peptidase/beta-lactamase superfamily"/>
    <property type="match status" value="1"/>
</dbReference>
<evidence type="ECO:0000259" key="16">
    <source>
        <dbReference type="Pfam" id="PF03717"/>
    </source>
</evidence>
<evidence type="ECO:0000256" key="4">
    <source>
        <dbReference type="ARBA" id="ARBA00022519"/>
    </source>
</evidence>
<evidence type="ECO:0000256" key="12">
    <source>
        <dbReference type="ARBA" id="ARBA00023136"/>
    </source>
</evidence>
<dbReference type="Pfam" id="PF00905">
    <property type="entry name" value="Transpeptidase"/>
    <property type="match status" value="1"/>
</dbReference>
<dbReference type="SUPFAM" id="SSF56519">
    <property type="entry name" value="Penicillin binding protein dimerisation domain"/>
    <property type="match status" value="1"/>
</dbReference>
<evidence type="ECO:0000259" key="15">
    <source>
        <dbReference type="Pfam" id="PF00905"/>
    </source>
</evidence>
<dbReference type="GO" id="GO:0008658">
    <property type="term" value="F:penicillin binding"/>
    <property type="evidence" value="ECO:0007669"/>
    <property type="project" value="InterPro"/>
</dbReference>
<evidence type="ECO:0000256" key="6">
    <source>
        <dbReference type="ARBA" id="ARBA00022670"/>
    </source>
</evidence>
<dbReference type="EMBL" id="RMBX01000014">
    <property type="protein sequence ID" value="RPD38784.1"/>
    <property type="molecule type" value="Genomic_DNA"/>
</dbReference>
<evidence type="ECO:0000256" key="13">
    <source>
        <dbReference type="ARBA" id="ARBA00023316"/>
    </source>
</evidence>
<evidence type="ECO:0000313" key="18">
    <source>
        <dbReference type="Proteomes" id="UP000279089"/>
    </source>
</evidence>
<gene>
    <name evidence="17" type="primary">mrdA</name>
    <name evidence="17" type="ORF">EG028_24080</name>
</gene>
<protein>
    <submittedName>
        <fullName evidence="17">Penicillin-binding protein 2</fullName>
    </submittedName>
</protein>
<dbReference type="InterPro" id="IPR017790">
    <property type="entry name" value="Penicillin-binding_protein_2"/>
</dbReference>
<comment type="subcellular location">
    <subcellularLocation>
        <location evidence="2">Cell membrane</location>
    </subcellularLocation>
    <subcellularLocation>
        <location evidence="1">Membrane</location>
        <topology evidence="1">Single-pass membrane protein</topology>
    </subcellularLocation>
</comment>
<feature type="domain" description="Penicillin-binding protein transpeptidase" evidence="15">
    <location>
        <begin position="259"/>
        <end position="596"/>
    </location>
</feature>
<keyword evidence="10" id="KW-0573">Peptidoglycan synthesis</keyword>
<dbReference type="GO" id="GO:0009002">
    <property type="term" value="F:serine-type D-Ala-D-Ala carboxypeptidase activity"/>
    <property type="evidence" value="ECO:0007669"/>
    <property type="project" value="InterPro"/>
</dbReference>
<dbReference type="Gene3D" id="3.90.1310.10">
    <property type="entry name" value="Penicillin-binding protein 2a (Domain 2)"/>
    <property type="match status" value="1"/>
</dbReference>
<dbReference type="InterPro" id="IPR050515">
    <property type="entry name" value="Beta-lactam/transpept"/>
</dbReference>
<dbReference type="GO" id="GO:0009252">
    <property type="term" value="P:peptidoglycan biosynthetic process"/>
    <property type="evidence" value="ECO:0007669"/>
    <property type="project" value="UniProtKB-KW"/>
</dbReference>
<keyword evidence="5" id="KW-0121">Carboxypeptidase</keyword>
<dbReference type="GO" id="GO:0008360">
    <property type="term" value="P:regulation of cell shape"/>
    <property type="evidence" value="ECO:0007669"/>
    <property type="project" value="UniProtKB-KW"/>
</dbReference>
<keyword evidence="8" id="KW-0378">Hydrolase</keyword>
<evidence type="ECO:0000256" key="9">
    <source>
        <dbReference type="ARBA" id="ARBA00022960"/>
    </source>
</evidence>
<keyword evidence="7 14" id="KW-0812">Transmembrane</keyword>
<keyword evidence="11 14" id="KW-1133">Transmembrane helix</keyword>
<evidence type="ECO:0000256" key="14">
    <source>
        <dbReference type="SAM" id="Phobius"/>
    </source>
</evidence>
<evidence type="ECO:0000256" key="7">
    <source>
        <dbReference type="ARBA" id="ARBA00022692"/>
    </source>
</evidence>
<dbReference type="InterPro" id="IPR005311">
    <property type="entry name" value="PBP_dimer"/>
</dbReference>
<feature type="transmembrane region" description="Helical" evidence="14">
    <location>
        <begin position="12"/>
        <end position="30"/>
    </location>
</feature>
<dbReference type="OrthoDB" id="9766847at2"/>
<keyword evidence="13" id="KW-0961">Cell wall biogenesis/degradation</keyword>
<accession>A0A3N4M620</accession>
<dbReference type="PANTHER" id="PTHR30627:SF2">
    <property type="entry name" value="PEPTIDOGLYCAN D,D-TRANSPEPTIDASE MRDA"/>
    <property type="match status" value="1"/>
</dbReference>
<keyword evidence="6" id="KW-0645">Protease</keyword>
<dbReference type="GO" id="GO:0005886">
    <property type="term" value="C:plasma membrane"/>
    <property type="evidence" value="ECO:0007669"/>
    <property type="project" value="UniProtKB-SubCell"/>
</dbReference>
<dbReference type="InterPro" id="IPR036138">
    <property type="entry name" value="PBP_dimer_sf"/>
</dbReference>
<evidence type="ECO:0000256" key="10">
    <source>
        <dbReference type="ARBA" id="ARBA00022984"/>
    </source>
</evidence>
<keyword evidence="18" id="KW-1185">Reference proteome</keyword>
<dbReference type="GO" id="GO:0006508">
    <property type="term" value="P:proteolysis"/>
    <property type="evidence" value="ECO:0007669"/>
    <property type="project" value="UniProtKB-KW"/>
</dbReference>
<dbReference type="GO" id="GO:0071972">
    <property type="term" value="F:peptidoglycan L,D-transpeptidase activity"/>
    <property type="evidence" value="ECO:0007669"/>
    <property type="project" value="TreeGrafter"/>
</dbReference>
<evidence type="ECO:0000256" key="11">
    <source>
        <dbReference type="ARBA" id="ARBA00022989"/>
    </source>
</evidence>
<proteinExistence type="predicted"/>
<evidence type="ECO:0000256" key="8">
    <source>
        <dbReference type="ARBA" id="ARBA00022801"/>
    </source>
</evidence>